<evidence type="ECO:0000313" key="3">
    <source>
        <dbReference type="Proteomes" id="UP000198870"/>
    </source>
</evidence>
<dbReference type="Pfam" id="PF13649">
    <property type="entry name" value="Methyltransf_25"/>
    <property type="match status" value="1"/>
</dbReference>
<dbReference type="GO" id="GO:0008168">
    <property type="term" value="F:methyltransferase activity"/>
    <property type="evidence" value="ECO:0007669"/>
    <property type="project" value="UniProtKB-KW"/>
</dbReference>
<protein>
    <submittedName>
        <fullName evidence="2">Methyltransferase domain-containing protein</fullName>
    </submittedName>
</protein>
<dbReference type="RefSeq" id="WP_092210607.1">
    <property type="nucleotide sequence ID" value="NZ_FMUX01000006.1"/>
</dbReference>
<keyword evidence="2" id="KW-0808">Transferase</keyword>
<name>A0A1G5ER36_9BACT</name>
<keyword evidence="2" id="KW-0489">Methyltransferase</keyword>
<dbReference type="STRING" id="419481.SAMN05216233_106173"/>
<evidence type="ECO:0000313" key="2">
    <source>
        <dbReference type="EMBL" id="SCY29449.1"/>
    </source>
</evidence>
<dbReference type="Gene3D" id="2.20.25.110">
    <property type="entry name" value="S-adenosyl-L-methionine-dependent methyltransferases"/>
    <property type="match status" value="1"/>
</dbReference>
<sequence>MATVKDHYDVVLSDVYSWMFGGFASGVERNIDFFDARGIRPLGSGAALDLGAGCGFQSIPLARLGFKVTAIDLSGPLLRELADHAGSLPIETVEGDLMHFDEYLTEKVELVVCMTDTLLHLPSKEAVSALFGKVAGTLEDGGTLILTFRDLSGEVTGLDRFIPVKSDEGTILTCFLEYGPETVTVHDLVHTKGQDGWTLKASWYEKCRLSKAWVEAQLKGAGFGRVDAAEDGGVVTVIAIK</sequence>
<dbReference type="InterPro" id="IPR029063">
    <property type="entry name" value="SAM-dependent_MTases_sf"/>
</dbReference>
<dbReference type="EMBL" id="FMUX01000006">
    <property type="protein sequence ID" value="SCY29449.1"/>
    <property type="molecule type" value="Genomic_DNA"/>
</dbReference>
<dbReference type="SUPFAM" id="SSF53335">
    <property type="entry name" value="S-adenosyl-L-methionine-dependent methyltransferases"/>
    <property type="match status" value="1"/>
</dbReference>
<keyword evidence="3" id="KW-1185">Reference proteome</keyword>
<dbReference type="Gene3D" id="3.40.50.150">
    <property type="entry name" value="Vaccinia Virus protein VP39"/>
    <property type="match status" value="1"/>
</dbReference>
<dbReference type="Proteomes" id="UP000198870">
    <property type="component" value="Unassembled WGS sequence"/>
</dbReference>
<proteinExistence type="predicted"/>
<dbReference type="InterPro" id="IPR041698">
    <property type="entry name" value="Methyltransf_25"/>
</dbReference>
<reference evidence="2 3" key="1">
    <citation type="submission" date="2016-10" db="EMBL/GenBank/DDBJ databases">
        <authorList>
            <person name="de Groot N.N."/>
        </authorList>
    </citation>
    <scope>NUCLEOTIDE SEQUENCE [LARGE SCALE GENOMIC DNA]</scope>
    <source>
        <strain evidence="2 3">AA1</strain>
    </source>
</reference>
<organism evidence="2 3">
    <name type="scientific">Desulfoluna spongiiphila</name>
    <dbReference type="NCBI Taxonomy" id="419481"/>
    <lineage>
        <taxon>Bacteria</taxon>
        <taxon>Pseudomonadati</taxon>
        <taxon>Thermodesulfobacteriota</taxon>
        <taxon>Desulfobacteria</taxon>
        <taxon>Desulfobacterales</taxon>
        <taxon>Desulfolunaceae</taxon>
        <taxon>Desulfoluna</taxon>
    </lineage>
</organism>
<evidence type="ECO:0000259" key="1">
    <source>
        <dbReference type="Pfam" id="PF13649"/>
    </source>
</evidence>
<accession>A0A1G5ER36</accession>
<gene>
    <name evidence="2" type="ORF">SAMN05216233_106173</name>
</gene>
<dbReference type="GO" id="GO:0032259">
    <property type="term" value="P:methylation"/>
    <property type="evidence" value="ECO:0007669"/>
    <property type="project" value="UniProtKB-KW"/>
</dbReference>
<feature type="domain" description="Methyltransferase" evidence="1">
    <location>
        <begin position="48"/>
        <end position="142"/>
    </location>
</feature>
<dbReference type="AlphaFoldDB" id="A0A1G5ER36"/>
<dbReference type="OrthoDB" id="5415907at2"/>
<dbReference type="CDD" id="cd02440">
    <property type="entry name" value="AdoMet_MTases"/>
    <property type="match status" value="1"/>
</dbReference>